<evidence type="ECO:0000256" key="7">
    <source>
        <dbReference type="SAM" id="MobiDB-lite"/>
    </source>
</evidence>
<dbReference type="InterPro" id="IPR050349">
    <property type="entry name" value="WD_LIS1/nudF_dynein_reg"/>
</dbReference>
<keyword evidence="8" id="KW-0472">Membrane</keyword>
<keyword evidence="8" id="KW-0812">Transmembrane</keyword>
<feature type="compositionally biased region" description="Pro residues" evidence="7">
    <location>
        <begin position="296"/>
        <end position="307"/>
    </location>
</feature>
<feature type="repeat" description="WD" evidence="5">
    <location>
        <begin position="488"/>
        <end position="520"/>
    </location>
</feature>
<sequence>MANDAGRLVAGRYRLMDVLGRGGMGTVWRARDESLHRQVAIKELILPDHLDVPARETLYRRMQREARAAAQLKHPAIITVHDHVVEADGRPWIVTEIVDGPSLDEVLRTRGRLPPQRVAAIGGQILAALTVAHAAGITHRDIKPANVLLEGERVVLTDFGIATVEGDVTLTAAGVTLGTPAFISPEQITGHPATAASDLWSLGATLYAAVEGRRPFSGTTHGSIYVSIVTRPPAPPVHAGPLAPLLEGLLRKDPALRLTGPQAAEALAEIATAPGEPPAGPDPDDGDTRIADRPALPTPAPPPPTEPYEPYATAHQEARPATLPFTAVSSSASPPAASPTLASSATPETPARAPRHRLRPVVAVAAALLATAAIVAYLLRPATTPADVTAVAQLRGNAETVNAVAFSPDGETLAGGDSEGAVTMWNARTRQPIGDPLTGHTRAVQAMAFSPDGGLLASAGSNGEGTEPGDHTVVLWDTRTRQPIGDPLTGHTNWVEAVAFSPDGRTLATGSSDRTVIVWDTATWQPIGDPLVQTDWVQAVAFSPDGRTLVTVGDDMAAIVWDTATWQPVGAPLTGHTGSVLSVAFSPDGRTLATGSGDRTVIVWDTATRRPIGAPLTGHPGEIHTLAFAPDGDTLAVGTGSVVRLWDTRTWRPIGDPLTGHTASVWSMAFSPDGETLATAGDRQVILWGAFSPSGAGTAVPWPWLAGAGALVVVAAGALVIRRRRAGRAPAREATGARASAAS</sequence>
<keyword evidence="1 5" id="KW-0853">WD repeat</keyword>
<dbReference type="InterPro" id="IPR036322">
    <property type="entry name" value="WD40_repeat_dom_sf"/>
</dbReference>
<feature type="transmembrane region" description="Helical" evidence="8">
    <location>
        <begin position="702"/>
        <end position="721"/>
    </location>
</feature>
<dbReference type="InterPro" id="IPR008271">
    <property type="entry name" value="Ser/Thr_kinase_AS"/>
</dbReference>
<evidence type="ECO:0000259" key="9">
    <source>
        <dbReference type="PROSITE" id="PS50011"/>
    </source>
</evidence>
<feature type="repeat" description="WD" evidence="5">
    <location>
        <begin position="437"/>
        <end position="463"/>
    </location>
</feature>
<dbReference type="Pfam" id="PF00400">
    <property type="entry name" value="WD40"/>
    <property type="match status" value="7"/>
</dbReference>
<dbReference type="PROSITE" id="PS00108">
    <property type="entry name" value="PROTEIN_KINASE_ST"/>
    <property type="match status" value="1"/>
</dbReference>
<evidence type="ECO:0000313" key="11">
    <source>
        <dbReference type="Proteomes" id="UP001501251"/>
    </source>
</evidence>
<keyword evidence="3 6" id="KW-0547">Nucleotide-binding</keyword>
<proteinExistence type="predicted"/>
<evidence type="ECO:0000256" key="6">
    <source>
        <dbReference type="PROSITE-ProRule" id="PRU10141"/>
    </source>
</evidence>
<dbReference type="InterPro" id="IPR001680">
    <property type="entry name" value="WD40_rpt"/>
</dbReference>
<feature type="repeat" description="WD" evidence="5">
    <location>
        <begin position="394"/>
        <end position="435"/>
    </location>
</feature>
<keyword evidence="2" id="KW-0677">Repeat</keyword>
<organism evidence="10 11">
    <name type="scientific">Streptosporangium oxazolinicum</name>
    <dbReference type="NCBI Taxonomy" id="909287"/>
    <lineage>
        <taxon>Bacteria</taxon>
        <taxon>Bacillati</taxon>
        <taxon>Actinomycetota</taxon>
        <taxon>Actinomycetes</taxon>
        <taxon>Streptosporangiales</taxon>
        <taxon>Streptosporangiaceae</taxon>
        <taxon>Streptosporangium</taxon>
    </lineage>
</organism>
<dbReference type="SUPFAM" id="SSF50978">
    <property type="entry name" value="WD40 repeat-like"/>
    <property type="match status" value="1"/>
</dbReference>
<dbReference type="PROSITE" id="PS50011">
    <property type="entry name" value="PROTEIN_KINASE_DOM"/>
    <property type="match status" value="1"/>
</dbReference>
<dbReference type="InterPro" id="IPR017441">
    <property type="entry name" value="Protein_kinase_ATP_BS"/>
</dbReference>
<dbReference type="EMBL" id="BAABAQ010000006">
    <property type="protein sequence ID" value="GAA4194611.1"/>
    <property type="molecule type" value="Genomic_DNA"/>
</dbReference>
<feature type="binding site" evidence="6">
    <location>
        <position position="42"/>
    </location>
    <ligand>
        <name>ATP</name>
        <dbReference type="ChEBI" id="CHEBI:30616"/>
    </ligand>
</feature>
<dbReference type="RefSeq" id="WP_344919366.1">
    <property type="nucleotide sequence ID" value="NZ_BAABAQ010000006.1"/>
</dbReference>
<name>A0ABP8B0I2_9ACTN</name>
<dbReference type="InterPro" id="IPR015943">
    <property type="entry name" value="WD40/YVTN_repeat-like_dom_sf"/>
</dbReference>
<evidence type="ECO:0000313" key="10">
    <source>
        <dbReference type="EMBL" id="GAA4194611.1"/>
    </source>
</evidence>
<reference evidence="11" key="1">
    <citation type="journal article" date="2019" name="Int. J. Syst. Evol. Microbiol.">
        <title>The Global Catalogue of Microorganisms (GCM) 10K type strain sequencing project: providing services to taxonomists for standard genome sequencing and annotation.</title>
        <authorList>
            <consortium name="The Broad Institute Genomics Platform"/>
            <consortium name="The Broad Institute Genome Sequencing Center for Infectious Disease"/>
            <person name="Wu L."/>
            <person name="Ma J."/>
        </authorList>
    </citation>
    <scope>NUCLEOTIDE SEQUENCE [LARGE SCALE GENOMIC DNA]</scope>
    <source>
        <strain evidence="11">JCM 17388</strain>
    </source>
</reference>
<evidence type="ECO:0000256" key="3">
    <source>
        <dbReference type="ARBA" id="ARBA00022741"/>
    </source>
</evidence>
<feature type="compositionally biased region" description="Low complexity" evidence="7">
    <location>
        <begin position="326"/>
        <end position="352"/>
    </location>
</feature>
<dbReference type="InterPro" id="IPR011009">
    <property type="entry name" value="Kinase-like_dom_sf"/>
</dbReference>
<dbReference type="Gene3D" id="1.10.510.10">
    <property type="entry name" value="Transferase(Phosphotransferase) domain 1"/>
    <property type="match status" value="1"/>
</dbReference>
<gene>
    <name evidence="10" type="ORF">GCM10022252_39280</name>
</gene>
<comment type="caution">
    <text evidence="10">The sequence shown here is derived from an EMBL/GenBank/DDBJ whole genome shotgun (WGS) entry which is preliminary data.</text>
</comment>
<feature type="repeat" description="WD" evidence="5">
    <location>
        <begin position="616"/>
        <end position="650"/>
    </location>
</feature>
<dbReference type="PROSITE" id="PS00107">
    <property type="entry name" value="PROTEIN_KINASE_ATP"/>
    <property type="match status" value="1"/>
</dbReference>
<dbReference type="SMART" id="SM00220">
    <property type="entry name" value="S_TKc"/>
    <property type="match status" value="1"/>
</dbReference>
<evidence type="ECO:0000256" key="2">
    <source>
        <dbReference type="ARBA" id="ARBA00022737"/>
    </source>
</evidence>
<feature type="repeat" description="WD" evidence="5">
    <location>
        <begin position="658"/>
        <end position="688"/>
    </location>
</feature>
<feature type="region of interest" description="Disordered" evidence="7">
    <location>
        <begin position="271"/>
        <end position="354"/>
    </location>
</feature>
<dbReference type="CDD" id="cd00200">
    <property type="entry name" value="WD40"/>
    <property type="match status" value="1"/>
</dbReference>
<dbReference type="SUPFAM" id="SSF56112">
    <property type="entry name" value="Protein kinase-like (PK-like)"/>
    <property type="match status" value="1"/>
</dbReference>
<dbReference type="SMART" id="SM00320">
    <property type="entry name" value="WD40"/>
    <property type="match status" value="7"/>
</dbReference>
<dbReference type="InterPro" id="IPR000719">
    <property type="entry name" value="Prot_kinase_dom"/>
</dbReference>
<evidence type="ECO:0000256" key="1">
    <source>
        <dbReference type="ARBA" id="ARBA00022574"/>
    </source>
</evidence>
<dbReference type="Gene3D" id="2.130.10.10">
    <property type="entry name" value="YVTN repeat-like/Quinoprotein amine dehydrogenase"/>
    <property type="match status" value="3"/>
</dbReference>
<protein>
    <recommendedName>
        <fullName evidence="9">Protein kinase domain-containing protein</fullName>
    </recommendedName>
</protein>
<evidence type="ECO:0000256" key="5">
    <source>
        <dbReference type="PROSITE-ProRule" id="PRU00221"/>
    </source>
</evidence>
<keyword evidence="8" id="KW-1133">Transmembrane helix</keyword>
<evidence type="ECO:0000256" key="4">
    <source>
        <dbReference type="ARBA" id="ARBA00022840"/>
    </source>
</evidence>
<feature type="repeat" description="WD" evidence="5">
    <location>
        <begin position="573"/>
        <end position="614"/>
    </location>
</feature>
<dbReference type="PANTHER" id="PTHR44129">
    <property type="entry name" value="WD REPEAT-CONTAINING PROTEIN POP1"/>
    <property type="match status" value="1"/>
</dbReference>
<dbReference type="Gene3D" id="3.30.200.20">
    <property type="entry name" value="Phosphorylase Kinase, domain 1"/>
    <property type="match status" value="1"/>
</dbReference>
<accession>A0ABP8B0I2</accession>
<keyword evidence="11" id="KW-1185">Reference proteome</keyword>
<dbReference type="PROSITE" id="PS50294">
    <property type="entry name" value="WD_REPEATS_REGION"/>
    <property type="match status" value="3"/>
</dbReference>
<dbReference type="PROSITE" id="PS50082">
    <property type="entry name" value="WD_REPEATS_2"/>
    <property type="match status" value="7"/>
</dbReference>
<feature type="domain" description="Protein kinase" evidence="9">
    <location>
        <begin position="13"/>
        <end position="270"/>
    </location>
</feature>
<evidence type="ECO:0000256" key="8">
    <source>
        <dbReference type="SAM" id="Phobius"/>
    </source>
</evidence>
<dbReference type="Pfam" id="PF00069">
    <property type="entry name" value="Pkinase"/>
    <property type="match status" value="1"/>
</dbReference>
<dbReference type="Proteomes" id="UP001501251">
    <property type="component" value="Unassembled WGS sequence"/>
</dbReference>
<keyword evidence="4 6" id="KW-0067">ATP-binding</keyword>
<feature type="repeat" description="WD" evidence="5">
    <location>
        <begin position="537"/>
        <end position="571"/>
    </location>
</feature>
<dbReference type="CDD" id="cd14014">
    <property type="entry name" value="STKc_PknB_like"/>
    <property type="match status" value="1"/>
</dbReference>